<feature type="chain" id="PRO_5015343427" evidence="2">
    <location>
        <begin position="25"/>
        <end position="174"/>
    </location>
</feature>
<dbReference type="EMBL" id="CP027667">
    <property type="protein sequence ID" value="AVO50401.1"/>
    <property type="molecule type" value="Genomic_DNA"/>
</dbReference>
<dbReference type="AlphaFoldDB" id="A0A2R3QF47"/>
<sequence>MQRKPLKQLLLLVLAGSWALGASAQWQWIDKDGRKVFSDRPPPQDVPEKNVLKQPTLRATAPTPMPPAQAPATAASLGAPEAGAPTVDKQLQDKKAQAEAAEAARKQAEEKTQAQQQAKARAENCARARQSSNTLSSGMPLAHINDKGERGYMDEATRSAELRRAQEIIARDCK</sequence>
<feature type="compositionally biased region" description="Low complexity" evidence="1">
    <location>
        <begin position="70"/>
        <end position="85"/>
    </location>
</feature>
<proteinExistence type="predicted"/>
<evidence type="ECO:0000313" key="4">
    <source>
        <dbReference type="EMBL" id="AVO50401.1"/>
    </source>
</evidence>
<keyword evidence="2" id="KW-0732">Signal</keyword>
<evidence type="ECO:0000259" key="3">
    <source>
        <dbReference type="Pfam" id="PF13511"/>
    </source>
</evidence>
<dbReference type="InterPro" id="IPR025392">
    <property type="entry name" value="DUF4124"/>
</dbReference>
<dbReference type="Pfam" id="PF13511">
    <property type="entry name" value="DUF4124"/>
    <property type="match status" value="1"/>
</dbReference>
<evidence type="ECO:0000256" key="1">
    <source>
        <dbReference type="SAM" id="MobiDB-lite"/>
    </source>
</evidence>
<reference evidence="4 5" key="1">
    <citation type="submission" date="2018-03" db="EMBL/GenBank/DDBJ databases">
        <title>Genome sequencing of Melaminivora sp.</title>
        <authorList>
            <person name="Kim S.-J."/>
            <person name="Heo J."/>
            <person name="Ahn J.-H."/>
            <person name="Kwon S.-W."/>
        </authorList>
    </citation>
    <scope>NUCLEOTIDE SEQUENCE [LARGE SCALE GENOMIC DNA]</scope>
    <source>
        <strain evidence="4 5">SC2-9</strain>
    </source>
</reference>
<feature type="compositionally biased region" description="Basic and acidic residues" evidence="1">
    <location>
        <begin position="90"/>
        <end position="112"/>
    </location>
</feature>
<feature type="region of interest" description="Disordered" evidence="1">
    <location>
        <begin position="34"/>
        <end position="153"/>
    </location>
</feature>
<feature type="signal peptide" evidence="2">
    <location>
        <begin position="1"/>
        <end position="24"/>
    </location>
</feature>
<accession>A0A2R3QF47</accession>
<name>A0A2R3QF47_9BURK</name>
<gene>
    <name evidence="4" type="ORF">C6568_15005</name>
</gene>
<dbReference type="Proteomes" id="UP000237925">
    <property type="component" value="Chromosome"/>
</dbReference>
<dbReference type="RefSeq" id="WP_106684852.1">
    <property type="nucleotide sequence ID" value="NZ_CP027667.1"/>
</dbReference>
<evidence type="ECO:0000313" key="5">
    <source>
        <dbReference type="Proteomes" id="UP000237925"/>
    </source>
</evidence>
<organism evidence="4 5">
    <name type="scientific">Melaminivora suipulveris</name>
    <dbReference type="NCBI Taxonomy" id="2109913"/>
    <lineage>
        <taxon>Bacteria</taxon>
        <taxon>Pseudomonadati</taxon>
        <taxon>Pseudomonadota</taxon>
        <taxon>Betaproteobacteria</taxon>
        <taxon>Burkholderiales</taxon>
        <taxon>Comamonadaceae</taxon>
        <taxon>Melaminivora</taxon>
    </lineage>
</organism>
<protein>
    <submittedName>
        <fullName evidence="4">DUF4124 domain-containing protein</fullName>
    </submittedName>
</protein>
<dbReference type="OrthoDB" id="9181422at2"/>
<dbReference type="KEGG" id="mela:C6568_15005"/>
<feature type="domain" description="DUF4124" evidence="3">
    <location>
        <begin position="11"/>
        <end position="64"/>
    </location>
</feature>
<feature type="compositionally biased region" description="Basic and acidic residues" evidence="1">
    <location>
        <begin position="144"/>
        <end position="153"/>
    </location>
</feature>
<evidence type="ECO:0000256" key="2">
    <source>
        <dbReference type="SAM" id="SignalP"/>
    </source>
</evidence>
<keyword evidence="5" id="KW-1185">Reference proteome</keyword>